<protein>
    <submittedName>
        <fullName evidence="9">Trafficking regulator of GLUT4 1</fullName>
    </submittedName>
</protein>
<evidence type="ECO:0000256" key="7">
    <source>
        <dbReference type="SAM" id="Phobius"/>
    </source>
</evidence>
<dbReference type="OrthoDB" id="9049275at2759"/>
<evidence type="ECO:0000256" key="6">
    <source>
        <dbReference type="SAM" id="MobiDB-lite"/>
    </source>
</evidence>
<dbReference type="GeneID" id="110084276"/>
<dbReference type="RefSeq" id="XP_020659143.2">
    <property type="nucleotide sequence ID" value="XM_020803484.2"/>
</dbReference>
<feature type="region of interest" description="Disordered" evidence="6">
    <location>
        <begin position="1"/>
        <end position="103"/>
    </location>
</feature>
<feature type="transmembrane region" description="Helical" evidence="7">
    <location>
        <begin position="160"/>
        <end position="184"/>
    </location>
</feature>
<dbReference type="GO" id="GO:0016020">
    <property type="term" value="C:membrane"/>
    <property type="evidence" value="ECO:0007669"/>
    <property type="project" value="UniProtKB-SubCell"/>
</dbReference>
<sequence length="187" mass="19315">MALQEDEAPSLAKGVDQGSLPPTETEKLLTGGSNGGGQVPKSFSAGDRGLAGAGADGEAERNGHPHSPSLPYKAGSEGQLAGKPLSPSKLSLGRASSTATTSNLQEAGRPRDYLLLAIFSCFCPIWPVNILALVFSIMSRNSNQQGDADGARRLGRVARFLSILSIVLGSVILVIICLNFAGLLTAN</sequence>
<evidence type="ECO:0000313" key="8">
    <source>
        <dbReference type="Proteomes" id="UP001652642"/>
    </source>
</evidence>
<evidence type="ECO:0000313" key="9">
    <source>
        <dbReference type="RefSeq" id="XP_020659143.2"/>
    </source>
</evidence>
<keyword evidence="3 7" id="KW-0812">Transmembrane</keyword>
<name>A0A6J0UG69_9SAUR</name>
<dbReference type="InterPro" id="IPR051423">
    <property type="entry name" value="CD225/Dispanin"/>
</dbReference>
<accession>A0A6J0UG69</accession>
<keyword evidence="8" id="KW-1185">Reference proteome</keyword>
<dbReference type="InterPro" id="IPR007593">
    <property type="entry name" value="CD225/Dispanin_fam"/>
</dbReference>
<keyword evidence="5 7" id="KW-0472">Membrane</keyword>
<reference evidence="9" key="1">
    <citation type="submission" date="2025-08" db="UniProtKB">
        <authorList>
            <consortium name="RefSeq"/>
        </authorList>
    </citation>
    <scope>IDENTIFICATION</scope>
</reference>
<dbReference type="InParanoid" id="A0A6J0UG69"/>
<feature type="transmembrane region" description="Helical" evidence="7">
    <location>
        <begin position="113"/>
        <end position="139"/>
    </location>
</feature>
<dbReference type="Pfam" id="PF04505">
    <property type="entry name" value="CD225"/>
    <property type="match status" value="1"/>
</dbReference>
<keyword evidence="4 7" id="KW-1133">Transmembrane helix</keyword>
<evidence type="ECO:0000256" key="5">
    <source>
        <dbReference type="ARBA" id="ARBA00023136"/>
    </source>
</evidence>
<comment type="similarity">
    <text evidence="2">Belongs to the CD225/Dispanin family.</text>
</comment>
<dbReference type="KEGG" id="pvt:110084276"/>
<dbReference type="CTD" id="286753"/>
<gene>
    <name evidence="9" type="primary">TRARG1</name>
</gene>
<evidence type="ECO:0000256" key="1">
    <source>
        <dbReference type="ARBA" id="ARBA00004370"/>
    </source>
</evidence>
<evidence type="ECO:0000256" key="2">
    <source>
        <dbReference type="ARBA" id="ARBA00006843"/>
    </source>
</evidence>
<dbReference type="AlphaFoldDB" id="A0A6J0UG69"/>
<proteinExistence type="inferred from homology"/>
<evidence type="ECO:0000256" key="3">
    <source>
        <dbReference type="ARBA" id="ARBA00022692"/>
    </source>
</evidence>
<dbReference type="PANTHER" id="PTHR14948:SF1">
    <property type="entry name" value="TRAFFICKING REGULATOR OF GLUT4 1"/>
    <property type="match status" value="1"/>
</dbReference>
<organism evidence="8 9">
    <name type="scientific">Pogona vitticeps</name>
    <name type="common">central bearded dragon</name>
    <dbReference type="NCBI Taxonomy" id="103695"/>
    <lineage>
        <taxon>Eukaryota</taxon>
        <taxon>Metazoa</taxon>
        <taxon>Chordata</taxon>
        <taxon>Craniata</taxon>
        <taxon>Vertebrata</taxon>
        <taxon>Euteleostomi</taxon>
        <taxon>Lepidosauria</taxon>
        <taxon>Squamata</taxon>
        <taxon>Bifurcata</taxon>
        <taxon>Unidentata</taxon>
        <taxon>Episquamata</taxon>
        <taxon>Toxicofera</taxon>
        <taxon>Iguania</taxon>
        <taxon>Acrodonta</taxon>
        <taxon>Agamidae</taxon>
        <taxon>Amphibolurinae</taxon>
        <taxon>Pogona</taxon>
    </lineage>
</organism>
<feature type="compositionally biased region" description="Polar residues" evidence="6">
    <location>
        <begin position="94"/>
        <end position="103"/>
    </location>
</feature>
<comment type="subcellular location">
    <subcellularLocation>
        <location evidence="1">Membrane</location>
    </subcellularLocation>
</comment>
<dbReference type="Proteomes" id="UP001652642">
    <property type="component" value="Chromosome 7"/>
</dbReference>
<evidence type="ECO:0000256" key="4">
    <source>
        <dbReference type="ARBA" id="ARBA00022989"/>
    </source>
</evidence>
<dbReference type="PANTHER" id="PTHR14948">
    <property type="entry name" value="NG5"/>
    <property type="match status" value="1"/>
</dbReference>